<gene>
    <name evidence="4" type="ORF">LRS13_08800</name>
</gene>
<sequence>MPHAALLSPFPDGRSGGIERFCQQLAGVLRAGGWRADIVGPGAEPNVWVDRLGGGAFARSRAAVAAAVELQPDLVIGNNWLGWGAPRGVPHIQVYHCTLIGLTRAAGGGLTPQDRLRRLTFQAACEALGGRDARTVAVSQGVADELRRYYRQRDPLVIGHGVDTATFAPGDREAARAALGVDGPTALFVGRAEWGKGADVAVQGARDAGYAVLHAGLGDLPGARELGALDPDDLARAYRAADCLLLPTRYEAFGLAFAEAAACGTPIVAPRVGWMTDLVAGVPGYEALTIEPTVGSVTAGLRRLAALDAAPLVAAAREFTVATADLDGFAARWLGLCNEAVAARLALLRG</sequence>
<dbReference type="PANTHER" id="PTHR45947:SF3">
    <property type="entry name" value="SULFOQUINOVOSYL TRANSFERASE SQD2"/>
    <property type="match status" value="1"/>
</dbReference>
<evidence type="ECO:0000313" key="5">
    <source>
        <dbReference type="Proteomes" id="UP001058860"/>
    </source>
</evidence>
<reference evidence="5" key="1">
    <citation type="submission" date="2021-11" db="EMBL/GenBank/DDBJ databases">
        <title>Cultivation dependent microbiological survey of springs from the worlds oldest radium mine currently devoted to the extraction of radon-saturated water.</title>
        <authorList>
            <person name="Kapinusova G."/>
            <person name="Smrhova T."/>
            <person name="Strejcek M."/>
            <person name="Suman J."/>
            <person name="Jani K."/>
            <person name="Pajer P."/>
            <person name="Uhlik O."/>
        </authorList>
    </citation>
    <scope>NUCLEOTIDE SEQUENCE [LARGE SCALE GENOMIC DNA]</scope>
    <source>
        <strain evidence="5">J379</strain>
    </source>
</reference>
<organism evidence="4 5">
    <name type="scientific">Svornostia abyssi</name>
    <dbReference type="NCBI Taxonomy" id="2898438"/>
    <lineage>
        <taxon>Bacteria</taxon>
        <taxon>Bacillati</taxon>
        <taxon>Actinomycetota</taxon>
        <taxon>Thermoleophilia</taxon>
        <taxon>Solirubrobacterales</taxon>
        <taxon>Baekduiaceae</taxon>
        <taxon>Svornostia</taxon>
    </lineage>
</organism>
<keyword evidence="5" id="KW-1185">Reference proteome</keyword>
<dbReference type="RefSeq" id="WP_353866047.1">
    <property type="nucleotide sequence ID" value="NZ_CP088295.1"/>
</dbReference>
<name>A0ABY5PLS9_9ACTN</name>
<protein>
    <submittedName>
        <fullName evidence="4">Glycosyltransferase family 4 protein</fullName>
    </submittedName>
</protein>
<dbReference type="Gene3D" id="3.40.50.2000">
    <property type="entry name" value="Glycogen Phosphorylase B"/>
    <property type="match status" value="2"/>
</dbReference>
<evidence type="ECO:0000259" key="3">
    <source>
        <dbReference type="Pfam" id="PF13439"/>
    </source>
</evidence>
<dbReference type="InterPro" id="IPR028098">
    <property type="entry name" value="Glyco_trans_4-like_N"/>
</dbReference>
<dbReference type="Pfam" id="PF13692">
    <property type="entry name" value="Glyco_trans_1_4"/>
    <property type="match status" value="1"/>
</dbReference>
<dbReference type="SUPFAM" id="SSF53756">
    <property type="entry name" value="UDP-Glycosyltransferase/glycogen phosphorylase"/>
    <property type="match status" value="1"/>
</dbReference>
<dbReference type="PANTHER" id="PTHR45947">
    <property type="entry name" value="SULFOQUINOVOSYL TRANSFERASE SQD2"/>
    <property type="match status" value="1"/>
</dbReference>
<keyword evidence="2" id="KW-0808">Transferase</keyword>
<accession>A0ABY5PLS9</accession>
<dbReference type="Pfam" id="PF13439">
    <property type="entry name" value="Glyco_transf_4"/>
    <property type="match status" value="1"/>
</dbReference>
<dbReference type="Proteomes" id="UP001058860">
    <property type="component" value="Chromosome"/>
</dbReference>
<feature type="domain" description="Glycosyltransferase subfamily 4-like N-terminal" evidence="3">
    <location>
        <begin position="16"/>
        <end position="165"/>
    </location>
</feature>
<dbReference type="InterPro" id="IPR050194">
    <property type="entry name" value="Glycosyltransferase_grp1"/>
</dbReference>
<dbReference type="EMBL" id="CP088295">
    <property type="protein sequence ID" value="UUY05601.1"/>
    <property type="molecule type" value="Genomic_DNA"/>
</dbReference>
<keyword evidence="1" id="KW-0328">Glycosyltransferase</keyword>
<proteinExistence type="predicted"/>
<evidence type="ECO:0000313" key="4">
    <source>
        <dbReference type="EMBL" id="UUY05601.1"/>
    </source>
</evidence>
<dbReference type="CDD" id="cd03801">
    <property type="entry name" value="GT4_PimA-like"/>
    <property type="match status" value="1"/>
</dbReference>
<evidence type="ECO:0000256" key="2">
    <source>
        <dbReference type="ARBA" id="ARBA00022679"/>
    </source>
</evidence>
<evidence type="ECO:0000256" key="1">
    <source>
        <dbReference type="ARBA" id="ARBA00022676"/>
    </source>
</evidence>